<keyword evidence="7" id="KW-0379">Hydroxylation</keyword>
<evidence type="ECO:0000313" key="10">
    <source>
        <dbReference type="EMBL" id="CAK9179735.1"/>
    </source>
</evidence>
<dbReference type="PANTHER" id="PTHR32093:SF124">
    <property type="entry name" value="POLLEN-SPECIFIC LEUCINE-RICH REPEAT EXTENSIN-LIKE PROTEIN 1"/>
    <property type="match status" value="1"/>
</dbReference>
<reference evidence="10 11" key="1">
    <citation type="submission" date="2024-02" db="EMBL/GenBank/DDBJ databases">
        <authorList>
            <person name="Vignale AGUSTIN F."/>
            <person name="Sosa J E."/>
            <person name="Modenutti C."/>
        </authorList>
    </citation>
    <scope>NUCLEOTIDE SEQUENCE [LARGE SCALE GENOMIC DNA]</scope>
</reference>
<dbReference type="EMBL" id="CAUOFW020007591">
    <property type="protein sequence ID" value="CAK9179735.1"/>
    <property type="molecule type" value="Genomic_DNA"/>
</dbReference>
<name>A0ABC8UFE4_9AQUA</name>
<keyword evidence="11" id="KW-1185">Reference proteome</keyword>
<comment type="caution">
    <text evidence="10">The sequence shown here is derived from an EMBL/GenBank/DDBJ whole genome shotgun (WGS) entry which is preliminary data.</text>
</comment>
<dbReference type="Proteomes" id="UP001642360">
    <property type="component" value="Unassembled WGS sequence"/>
</dbReference>
<dbReference type="SUPFAM" id="SSF52058">
    <property type="entry name" value="L domain-like"/>
    <property type="match status" value="1"/>
</dbReference>
<keyword evidence="5" id="KW-0677">Repeat</keyword>
<organism evidence="10 11">
    <name type="scientific">Ilex paraguariensis</name>
    <name type="common">yerba mate</name>
    <dbReference type="NCBI Taxonomy" id="185542"/>
    <lineage>
        <taxon>Eukaryota</taxon>
        <taxon>Viridiplantae</taxon>
        <taxon>Streptophyta</taxon>
        <taxon>Embryophyta</taxon>
        <taxon>Tracheophyta</taxon>
        <taxon>Spermatophyta</taxon>
        <taxon>Magnoliopsida</taxon>
        <taxon>eudicotyledons</taxon>
        <taxon>Gunneridae</taxon>
        <taxon>Pentapetalae</taxon>
        <taxon>asterids</taxon>
        <taxon>campanulids</taxon>
        <taxon>Aquifoliales</taxon>
        <taxon>Aquifoliaceae</taxon>
        <taxon>Ilex</taxon>
    </lineage>
</organism>
<dbReference type="AlphaFoldDB" id="A0ABC8UFE4"/>
<comment type="subcellular location">
    <subcellularLocation>
        <location evidence="1">Secreted</location>
        <location evidence="1">Cell wall</location>
    </subcellularLocation>
</comment>
<keyword evidence="4 9" id="KW-0732">Signal</keyword>
<gene>
    <name evidence="10" type="ORF">ILEXP_LOCUS49689</name>
</gene>
<evidence type="ECO:0000256" key="1">
    <source>
        <dbReference type="ARBA" id="ARBA00004191"/>
    </source>
</evidence>
<evidence type="ECO:0000256" key="6">
    <source>
        <dbReference type="ARBA" id="ARBA00023180"/>
    </source>
</evidence>
<evidence type="ECO:0000256" key="9">
    <source>
        <dbReference type="SAM" id="SignalP"/>
    </source>
</evidence>
<evidence type="ECO:0000256" key="8">
    <source>
        <dbReference type="ARBA" id="ARBA00041871"/>
    </source>
</evidence>
<dbReference type="InterPro" id="IPR051582">
    <property type="entry name" value="LRR_extensin-like_regulator"/>
</dbReference>
<dbReference type="InterPro" id="IPR032675">
    <property type="entry name" value="LRR_dom_sf"/>
</dbReference>
<accession>A0ABC8UFE4</accession>
<keyword evidence="6" id="KW-0325">Glycoprotein</keyword>
<dbReference type="FunFam" id="3.80.10.10:FF:000224">
    <property type="entry name" value="Leucine-rich repeat extensin-like protein 1"/>
    <property type="match status" value="1"/>
</dbReference>
<evidence type="ECO:0000256" key="3">
    <source>
        <dbReference type="ARBA" id="ARBA00022525"/>
    </source>
</evidence>
<dbReference type="Pfam" id="PF13855">
    <property type="entry name" value="LRR_8"/>
    <property type="match status" value="1"/>
</dbReference>
<keyword evidence="3" id="KW-0964">Secreted</keyword>
<sequence length="302" mass="33270">MKALGCFLFISLLQFSSFSSFSSALTDAEASYIAHRQLLALPENGDLPVDFELEVNVSVTFANPRIKRAYIGLQAWKKAMYSDPLNMTGNWVGANVCAYLGVFCARALDDPKVSVVAGVDLNHGDISGYLPVELGLLTDISLFHINSNRFCGIIPKSFSRLKLLHEFDVSNNRFVGSFPEVVIGLPVLKYLDLRFNDFEGPLPPQLFDKELDALFLNDNRFHSNIPENLGNSPVSVVVVANNKLTGCIPKSIGRMTNTLEESIFSNNEFSGCLPEEIGLLSRTTVVDMSSNKFIGSLPIEHL</sequence>
<proteinExistence type="predicted"/>
<feature type="chain" id="PRO_5044852823" description="Cell wall hydroxyproline-rich glycoprotein" evidence="9">
    <location>
        <begin position="25"/>
        <end position="302"/>
    </location>
</feature>
<evidence type="ECO:0000256" key="5">
    <source>
        <dbReference type="ARBA" id="ARBA00022737"/>
    </source>
</evidence>
<evidence type="ECO:0000313" key="11">
    <source>
        <dbReference type="Proteomes" id="UP001642360"/>
    </source>
</evidence>
<feature type="signal peptide" evidence="9">
    <location>
        <begin position="1"/>
        <end position="24"/>
    </location>
</feature>
<evidence type="ECO:0000256" key="2">
    <source>
        <dbReference type="ARBA" id="ARBA00022512"/>
    </source>
</evidence>
<dbReference type="Gene3D" id="3.80.10.10">
    <property type="entry name" value="Ribonuclease Inhibitor"/>
    <property type="match status" value="2"/>
</dbReference>
<protein>
    <recommendedName>
        <fullName evidence="8">Cell wall hydroxyproline-rich glycoprotein</fullName>
    </recommendedName>
</protein>
<dbReference type="PANTHER" id="PTHR32093">
    <property type="entry name" value="LEUCINE-RICH REPEAT EXTENSIN-LIKE PROTEIN 3-RELATED"/>
    <property type="match status" value="1"/>
</dbReference>
<evidence type="ECO:0000256" key="7">
    <source>
        <dbReference type="ARBA" id="ARBA00023278"/>
    </source>
</evidence>
<dbReference type="InterPro" id="IPR001611">
    <property type="entry name" value="Leu-rich_rpt"/>
</dbReference>
<evidence type="ECO:0000256" key="4">
    <source>
        <dbReference type="ARBA" id="ARBA00022729"/>
    </source>
</evidence>
<keyword evidence="2" id="KW-0134">Cell wall</keyword>